<comment type="caution">
    <text evidence="2">The sequence shown here is derived from an EMBL/GenBank/DDBJ whole genome shotgun (WGS) entry which is preliminary data.</text>
</comment>
<evidence type="ECO:0000313" key="3">
    <source>
        <dbReference type="Proteomes" id="UP001152130"/>
    </source>
</evidence>
<organism evidence="2 3">
    <name type="scientific">Fusarium irregulare</name>
    <dbReference type="NCBI Taxonomy" id="2494466"/>
    <lineage>
        <taxon>Eukaryota</taxon>
        <taxon>Fungi</taxon>
        <taxon>Dikarya</taxon>
        <taxon>Ascomycota</taxon>
        <taxon>Pezizomycotina</taxon>
        <taxon>Sordariomycetes</taxon>
        <taxon>Hypocreomycetidae</taxon>
        <taxon>Hypocreales</taxon>
        <taxon>Nectriaceae</taxon>
        <taxon>Fusarium</taxon>
        <taxon>Fusarium incarnatum-equiseti species complex</taxon>
    </lineage>
</organism>
<protein>
    <submittedName>
        <fullName evidence="2">Uncharacterized protein</fullName>
    </submittedName>
</protein>
<dbReference type="AlphaFoldDB" id="A0A9W8UB19"/>
<accession>A0A9W8UB19</accession>
<name>A0A9W8UB19_9HYPO</name>
<keyword evidence="3" id="KW-1185">Reference proteome</keyword>
<dbReference type="EMBL" id="JAPDHF010000007">
    <property type="protein sequence ID" value="KAJ4014941.1"/>
    <property type="molecule type" value="Genomic_DNA"/>
</dbReference>
<feature type="region of interest" description="Disordered" evidence="1">
    <location>
        <begin position="31"/>
        <end position="89"/>
    </location>
</feature>
<proteinExistence type="predicted"/>
<evidence type="ECO:0000313" key="2">
    <source>
        <dbReference type="EMBL" id="KAJ4014941.1"/>
    </source>
</evidence>
<dbReference type="Proteomes" id="UP001152130">
    <property type="component" value="Unassembled WGS sequence"/>
</dbReference>
<evidence type="ECO:0000256" key="1">
    <source>
        <dbReference type="SAM" id="MobiDB-lite"/>
    </source>
</evidence>
<feature type="compositionally biased region" description="Basic and acidic residues" evidence="1">
    <location>
        <begin position="59"/>
        <end position="86"/>
    </location>
</feature>
<reference evidence="2" key="1">
    <citation type="submission" date="2022-10" db="EMBL/GenBank/DDBJ databases">
        <title>Fusarium specimens isolated from Avocado Roots.</title>
        <authorList>
            <person name="Stajich J."/>
            <person name="Roper C."/>
            <person name="Heimlech-Rivalta G."/>
        </authorList>
    </citation>
    <scope>NUCLEOTIDE SEQUENCE</scope>
    <source>
        <strain evidence="2">CF00143</strain>
    </source>
</reference>
<gene>
    <name evidence="2" type="ORF">NW766_005260</name>
</gene>
<sequence>MASDYEYGSFPTHIPEGLRRLEKAALEHLESGKSEDVMKNPNMVLRKSISPSPNLSVEHPGESSKSREKSSATRKPHATERKEKGIEQASCFWGAAGTANDAFMEKFNITGL</sequence>